<accession>A0A6N7S6G6</accession>
<evidence type="ECO:0000313" key="3">
    <source>
        <dbReference type="EMBL" id="MSC33332.1"/>
    </source>
</evidence>
<dbReference type="Proteomes" id="UP000433575">
    <property type="component" value="Unassembled WGS sequence"/>
</dbReference>
<comment type="caution">
    <text evidence="2">The sequence shown here is derived from an EMBL/GenBank/DDBJ whole genome shotgun (WGS) entry which is preliminary data.</text>
</comment>
<dbReference type="InterPro" id="IPR010982">
    <property type="entry name" value="Lambda_DNA-bd_dom_sf"/>
</dbReference>
<gene>
    <name evidence="3" type="ORF">GKD88_09390</name>
    <name evidence="2" type="ORF">GKE08_07840</name>
</gene>
<dbReference type="CDD" id="cd00093">
    <property type="entry name" value="HTH_XRE"/>
    <property type="match status" value="1"/>
</dbReference>
<dbReference type="SUPFAM" id="SSF47413">
    <property type="entry name" value="lambda repressor-like DNA-binding domains"/>
    <property type="match status" value="1"/>
</dbReference>
<dbReference type="AlphaFoldDB" id="A0A6N7S6G6"/>
<sequence length="130" mass="14853">MNILYEIYEKILKEKGLSSYQVSKATGISQQTLSYWKSGRSVPKTDKLKKIAEFLGVSLEYLTTGYDDSEINSFDLRFHSVEDAVKFILEQPMVAQFGGYDLDKMTDEEIIEFANDVAGMIELLGKKYKK</sequence>
<evidence type="ECO:0000259" key="1">
    <source>
        <dbReference type="PROSITE" id="PS50943"/>
    </source>
</evidence>
<dbReference type="Proteomes" id="UP000480929">
    <property type="component" value="Unassembled WGS sequence"/>
</dbReference>
<dbReference type="GO" id="GO:0003677">
    <property type="term" value="F:DNA binding"/>
    <property type="evidence" value="ECO:0007669"/>
    <property type="project" value="InterPro"/>
</dbReference>
<dbReference type="EMBL" id="WKPJ01000009">
    <property type="protein sequence ID" value="MSA89235.1"/>
    <property type="molecule type" value="Genomic_DNA"/>
</dbReference>
<dbReference type="EMBL" id="WKPI01000014">
    <property type="protein sequence ID" value="MSC33332.1"/>
    <property type="molecule type" value="Genomic_DNA"/>
</dbReference>
<evidence type="ECO:0000313" key="4">
    <source>
        <dbReference type="Proteomes" id="UP000433575"/>
    </source>
</evidence>
<organism evidence="2 4">
    <name type="scientific">Holdemania massiliensis</name>
    <dbReference type="NCBI Taxonomy" id="1468449"/>
    <lineage>
        <taxon>Bacteria</taxon>
        <taxon>Bacillati</taxon>
        <taxon>Bacillota</taxon>
        <taxon>Erysipelotrichia</taxon>
        <taxon>Erysipelotrichales</taxon>
        <taxon>Erysipelotrichaceae</taxon>
        <taxon>Holdemania</taxon>
    </lineage>
</organism>
<evidence type="ECO:0000313" key="5">
    <source>
        <dbReference type="Proteomes" id="UP000480929"/>
    </source>
</evidence>
<dbReference type="PROSITE" id="PS50943">
    <property type="entry name" value="HTH_CROC1"/>
    <property type="match status" value="1"/>
</dbReference>
<proteinExistence type="predicted"/>
<dbReference type="Gene3D" id="1.10.260.40">
    <property type="entry name" value="lambda repressor-like DNA-binding domains"/>
    <property type="match status" value="1"/>
</dbReference>
<dbReference type="Pfam" id="PF01381">
    <property type="entry name" value="HTH_3"/>
    <property type="match status" value="1"/>
</dbReference>
<dbReference type="SMART" id="SM00530">
    <property type="entry name" value="HTH_XRE"/>
    <property type="match status" value="1"/>
</dbReference>
<name>A0A6N7S6G6_9FIRM</name>
<protein>
    <submittedName>
        <fullName evidence="2">Helix-turn-helix domain-containing protein</fullName>
    </submittedName>
</protein>
<evidence type="ECO:0000313" key="2">
    <source>
        <dbReference type="EMBL" id="MSA89235.1"/>
    </source>
</evidence>
<keyword evidence="5" id="KW-1185">Reference proteome</keyword>
<reference evidence="4 5" key="1">
    <citation type="journal article" date="2019" name="Nat. Med.">
        <title>A library of human gut bacterial isolates paired with longitudinal multiomics data enables mechanistic microbiome research.</title>
        <authorList>
            <person name="Poyet M."/>
            <person name="Groussin M."/>
            <person name="Gibbons S.M."/>
            <person name="Avila-Pacheco J."/>
            <person name="Jiang X."/>
            <person name="Kearney S.M."/>
            <person name="Perrotta A.R."/>
            <person name="Berdy B."/>
            <person name="Zhao S."/>
            <person name="Lieberman T.D."/>
            <person name="Swanson P.K."/>
            <person name="Smith M."/>
            <person name="Roesemann S."/>
            <person name="Alexander J.E."/>
            <person name="Rich S.A."/>
            <person name="Livny J."/>
            <person name="Vlamakis H."/>
            <person name="Clish C."/>
            <person name="Bullock K."/>
            <person name="Deik A."/>
            <person name="Scott J."/>
            <person name="Pierce K.A."/>
            <person name="Xavier R.J."/>
            <person name="Alm E.J."/>
        </authorList>
    </citation>
    <scope>NUCLEOTIDE SEQUENCE [LARGE SCALE GENOMIC DNA]</scope>
    <source>
        <strain evidence="2 4">BIOML-A4</strain>
        <strain evidence="3 5">BIOML-A5</strain>
    </source>
</reference>
<dbReference type="InterPro" id="IPR001387">
    <property type="entry name" value="Cro/C1-type_HTH"/>
</dbReference>
<feature type="domain" description="HTH cro/C1-type" evidence="1">
    <location>
        <begin position="13"/>
        <end position="62"/>
    </location>
</feature>